<keyword evidence="1" id="KW-0436">Ligase</keyword>
<comment type="caution">
    <text evidence="1">The sequence shown here is derived from an EMBL/GenBank/DDBJ whole genome shotgun (WGS) entry which is preliminary data.</text>
</comment>
<organism evidence="1 2">
    <name type="scientific">Nocardioides flavescens</name>
    <dbReference type="NCBI Taxonomy" id="2691959"/>
    <lineage>
        <taxon>Bacteria</taxon>
        <taxon>Bacillati</taxon>
        <taxon>Actinomycetota</taxon>
        <taxon>Actinomycetes</taxon>
        <taxon>Propionibacteriales</taxon>
        <taxon>Nocardioidaceae</taxon>
        <taxon>Nocardioides</taxon>
    </lineage>
</organism>
<sequence>MRTGGHTVIAIAVPELDAVVRERTERYDASFVSADDGFGHAHVTLLGPWLPDPGPADLDRVGGVVAAEPAFDFALTRAEQTSRGLLMLVPEPAAPFERLTAALAAAFPETPPYAGEFEPRPHLTLDHVDTGASLASLAAEVVLPVASRATEVQLQRWANDDCRVLHTWGLG</sequence>
<dbReference type="Pfam" id="PF13563">
    <property type="entry name" value="2_5_RNA_ligase2"/>
    <property type="match status" value="1"/>
</dbReference>
<dbReference type="EMBL" id="WUEK01000020">
    <property type="protein sequence ID" value="MXG92202.1"/>
    <property type="molecule type" value="Genomic_DNA"/>
</dbReference>
<dbReference type="Proteomes" id="UP000473325">
    <property type="component" value="Unassembled WGS sequence"/>
</dbReference>
<proteinExistence type="predicted"/>
<evidence type="ECO:0000313" key="2">
    <source>
        <dbReference type="Proteomes" id="UP000473325"/>
    </source>
</evidence>
<gene>
    <name evidence="1" type="ORF">GRQ65_21890</name>
</gene>
<dbReference type="Gene3D" id="3.90.1140.10">
    <property type="entry name" value="Cyclic phosphodiesterase"/>
    <property type="match status" value="1"/>
</dbReference>
<reference evidence="1 2" key="1">
    <citation type="submission" date="2019-12" db="EMBL/GenBank/DDBJ databases">
        <authorList>
            <person name="Kun Z."/>
        </authorList>
    </citation>
    <scope>NUCLEOTIDE SEQUENCE [LARGE SCALE GENOMIC DNA]</scope>
    <source>
        <strain evidence="1 2">YIM 123512</strain>
    </source>
</reference>
<keyword evidence="2" id="KW-1185">Reference proteome</keyword>
<protein>
    <submittedName>
        <fullName evidence="1">2'-5' RNA ligase family protein</fullName>
    </submittedName>
</protein>
<name>A0A6L7F4Q2_9ACTN</name>
<accession>A0A6L7F4Q2</accession>
<dbReference type="GO" id="GO:0016874">
    <property type="term" value="F:ligase activity"/>
    <property type="evidence" value="ECO:0007669"/>
    <property type="project" value="UniProtKB-KW"/>
</dbReference>
<dbReference type="AlphaFoldDB" id="A0A6L7F4Q2"/>
<evidence type="ECO:0000313" key="1">
    <source>
        <dbReference type="EMBL" id="MXG92202.1"/>
    </source>
</evidence>